<feature type="transmembrane region" description="Helical" evidence="11">
    <location>
        <begin position="263"/>
        <end position="281"/>
    </location>
</feature>
<dbReference type="SUPFAM" id="SSF90123">
    <property type="entry name" value="ABC transporter transmembrane region"/>
    <property type="match status" value="1"/>
</dbReference>
<dbReference type="InterPro" id="IPR011917">
    <property type="entry name" value="ABC_transpr_lipidA"/>
</dbReference>
<evidence type="ECO:0000256" key="11">
    <source>
        <dbReference type="SAM" id="Phobius"/>
    </source>
</evidence>
<evidence type="ECO:0000256" key="6">
    <source>
        <dbReference type="ARBA" id="ARBA00022840"/>
    </source>
</evidence>
<dbReference type="InterPro" id="IPR003593">
    <property type="entry name" value="AAA+_ATPase"/>
</dbReference>
<dbReference type="InterPro" id="IPR017871">
    <property type="entry name" value="ABC_transporter-like_CS"/>
</dbReference>
<feature type="domain" description="ABC transmembrane type-1" evidence="13">
    <location>
        <begin position="37"/>
        <end position="319"/>
    </location>
</feature>
<evidence type="ECO:0000256" key="9">
    <source>
        <dbReference type="ARBA" id="ARBA00023055"/>
    </source>
</evidence>
<dbReference type="SUPFAM" id="SSF52540">
    <property type="entry name" value="P-loop containing nucleoside triphosphate hydrolases"/>
    <property type="match status" value="1"/>
</dbReference>
<keyword evidence="15" id="KW-1185">Reference proteome</keyword>
<name>A0A9J7AVV1_9PROT</name>
<dbReference type="PROSITE" id="PS50929">
    <property type="entry name" value="ABC_TM1F"/>
    <property type="match status" value="1"/>
</dbReference>
<feature type="transmembrane region" description="Helical" evidence="11">
    <location>
        <begin position="174"/>
        <end position="191"/>
    </location>
</feature>
<feature type="domain" description="ABC transporter" evidence="12">
    <location>
        <begin position="353"/>
        <end position="592"/>
    </location>
</feature>
<dbReference type="InterPro" id="IPR036640">
    <property type="entry name" value="ABC1_TM_sf"/>
</dbReference>
<evidence type="ECO:0000256" key="1">
    <source>
        <dbReference type="ARBA" id="ARBA00004651"/>
    </source>
</evidence>
<evidence type="ECO:0000259" key="12">
    <source>
        <dbReference type="PROSITE" id="PS50893"/>
    </source>
</evidence>
<feature type="transmembrane region" description="Helical" evidence="11">
    <location>
        <begin position="147"/>
        <end position="168"/>
    </location>
</feature>
<reference evidence="14" key="1">
    <citation type="submission" date="2022-08" db="EMBL/GenBank/DDBJ databases">
        <title>Nisaea acidiphila sp. nov., isolated from a marine algal debris and emended description of the genus Nisaea Urios et al. 2008.</title>
        <authorList>
            <person name="Kwon K."/>
        </authorList>
    </citation>
    <scope>NUCLEOTIDE SEQUENCE</scope>
    <source>
        <strain evidence="14">MEBiC11861</strain>
    </source>
</reference>
<dbReference type="InterPro" id="IPR003439">
    <property type="entry name" value="ABC_transporter-like_ATP-bd"/>
</dbReference>
<keyword evidence="7" id="KW-1278">Translocase</keyword>
<dbReference type="GO" id="GO:0015421">
    <property type="term" value="F:ABC-type oligopeptide transporter activity"/>
    <property type="evidence" value="ECO:0007669"/>
    <property type="project" value="TreeGrafter"/>
</dbReference>
<keyword evidence="6" id="KW-0067">ATP-binding</keyword>
<organism evidence="14 15">
    <name type="scientific">Nisaea acidiphila</name>
    <dbReference type="NCBI Taxonomy" id="1862145"/>
    <lineage>
        <taxon>Bacteria</taxon>
        <taxon>Pseudomonadati</taxon>
        <taxon>Pseudomonadota</taxon>
        <taxon>Alphaproteobacteria</taxon>
        <taxon>Rhodospirillales</taxon>
        <taxon>Thalassobaculaceae</taxon>
        <taxon>Nisaea</taxon>
    </lineage>
</organism>
<keyword evidence="5" id="KW-0547">Nucleotide-binding</keyword>
<sequence length="605" mass="65608">MSRKTDRTKISLTDENSISLMKRVVGELVRPYTLRLVLAGFCMVLVAAATALSAWLMDPMVNKIFIEKDLSVLWLVAGAVVATFFVKSVATYAQEVMIGYVGQRVVADTQARLYRHLINLDLGLFQDRHSGTLISHFTFDINTMRNAVANALVGLGRDSLSVIFLVAVMFYQEWLLACITFVVAPLSAYPIRQLGKRMRRVSAQTQEEMGSMTTLLTQGFQGIRMIKSYGLEEHETGRVQQLVERIFGLNYKGIRVKAAPQPIIDFLGGVAVAAVILYGGARVIEGQTSAGAFFSFIAATLMAYQPLRALGKINTNLQEGLAAAQRVFALLDRQPTIRTAPEAKALPRAAGAVEFSNVRFSYASGDESEQGAALNDVSFEAPSGRVTALVGPSGAGKSTVFSMIPRFYDPGSGEVRVNGVDIRTVTLESLRDTLAIVSQDVVLFDDTVINNIRFGRLGASDEEVRAAARAAAADEFISALPNGYETVIGEQGTKLSGGQRQRLAIARAILKDAPILLLDEATSALDTESERQIQNALKDLMTGRTTLVIAHRLSTIQHADVIHVFDAGKVVESGTHEALLEKEGLYAHLHGLQFGPADTVVRAGQ</sequence>
<keyword evidence="8 11" id="KW-1133">Transmembrane helix</keyword>
<dbReference type="PROSITE" id="PS00211">
    <property type="entry name" value="ABC_TRANSPORTER_1"/>
    <property type="match status" value="1"/>
</dbReference>
<dbReference type="PANTHER" id="PTHR43394">
    <property type="entry name" value="ATP-DEPENDENT PERMEASE MDL1, MITOCHONDRIAL"/>
    <property type="match status" value="1"/>
</dbReference>
<evidence type="ECO:0000313" key="14">
    <source>
        <dbReference type="EMBL" id="UUX51471.1"/>
    </source>
</evidence>
<evidence type="ECO:0000313" key="15">
    <source>
        <dbReference type="Proteomes" id="UP001060336"/>
    </source>
</evidence>
<dbReference type="Gene3D" id="1.20.1560.10">
    <property type="entry name" value="ABC transporter type 1, transmembrane domain"/>
    <property type="match status" value="1"/>
</dbReference>
<dbReference type="PROSITE" id="PS50893">
    <property type="entry name" value="ABC_TRANSPORTER_2"/>
    <property type="match status" value="1"/>
</dbReference>
<dbReference type="SMART" id="SM00382">
    <property type="entry name" value="AAA"/>
    <property type="match status" value="1"/>
</dbReference>
<protein>
    <submittedName>
        <fullName evidence="14">Lipid A export permease/ATP-binding protein MsbA</fullName>
    </submittedName>
</protein>
<dbReference type="GO" id="GO:0005886">
    <property type="term" value="C:plasma membrane"/>
    <property type="evidence" value="ECO:0007669"/>
    <property type="project" value="UniProtKB-SubCell"/>
</dbReference>
<evidence type="ECO:0000256" key="8">
    <source>
        <dbReference type="ARBA" id="ARBA00022989"/>
    </source>
</evidence>
<keyword evidence="10 11" id="KW-0472">Membrane</keyword>
<evidence type="ECO:0000256" key="3">
    <source>
        <dbReference type="ARBA" id="ARBA00022475"/>
    </source>
</evidence>
<keyword evidence="3" id="KW-1003">Cell membrane</keyword>
<dbReference type="FunFam" id="3.40.50.300:FF:000221">
    <property type="entry name" value="Multidrug ABC transporter ATP-binding protein"/>
    <property type="match status" value="1"/>
</dbReference>
<feature type="transmembrane region" description="Helical" evidence="11">
    <location>
        <begin position="32"/>
        <end position="52"/>
    </location>
</feature>
<dbReference type="AlphaFoldDB" id="A0A9J7AVV1"/>
<dbReference type="KEGG" id="naci:NUH88_07185"/>
<dbReference type="RefSeq" id="WP_257770985.1">
    <property type="nucleotide sequence ID" value="NZ_CP102480.1"/>
</dbReference>
<accession>A0A9J7AVV1</accession>
<evidence type="ECO:0000256" key="4">
    <source>
        <dbReference type="ARBA" id="ARBA00022692"/>
    </source>
</evidence>
<dbReference type="InterPro" id="IPR027417">
    <property type="entry name" value="P-loop_NTPase"/>
</dbReference>
<feature type="transmembrane region" description="Helical" evidence="11">
    <location>
        <begin position="72"/>
        <end position="90"/>
    </location>
</feature>
<keyword evidence="9" id="KW-0445">Lipid transport</keyword>
<comment type="subcellular location">
    <subcellularLocation>
        <location evidence="1">Cell membrane</location>
        <topology evidence="1">Multi-pass membrane protein</topology>
    </subcellularLocation>
</comment>
<dbReference type="Pfam" id="PF00005">
    <property type="entry name" value="ABC_tran"/>
    <property type="match status" value="1"/>
</dbReference>
<dbReference type="CDD" id="cd18552">
    <property type="entry name" value="ABC_6TM_MsbA_like"/>
    <property type="match status" value="1"/>
</dbReference>
<gene>
    <name evidence="14" type="primary">msbA</name>
    <name evidence="14" type="ORF">NUH88_07185</name>
</gene>
<dbReference type="InterPro" id="IPR039421">
    <property type="entry name" value="Type_1_exporter"/>
</dbReference>
<dbReference type="GO" id="GO:0034040">
    <property type="term" value="F:ATPase-coupled lipid transmembrane transporter activity"/>
    <property type="evidence" value="ECO:0007669"/>
    <property type="project" value="InterPro"/>
</dbReference>
<dbReference type="Proteomes" id="UP001060336">
    <property type="component" value="Chromosome"/>
</dbReference>
<evidence type="ECO:0000256" key="10">
    <source>
        <dbReference type="ARBA" id="ARBA00023136"/>
    </source>
</evidence>
<dbReference type="Pfam" id="PF00664">
    <property type="entry name" value="ABC_membrane"/>
    <property type="match status" value="1"/>
</dbReference>
<proteinExistence type="predicted"/>
<dbReference type="EMBL" id="CP102480">
    <property type="protein sequence ID" value="UUX51471.1"/>
    <property type="molecule type" value="Genomic_DNA"/>
</dbReference>
<dbReference type="PANTHER" id="PTHR43394:SF1">
    <property type="entry name" value="ATP-BINDING CASSETTE SUB-FAMILY B MEMBER 10, MITOCHONDRIAL"/>
    <property type="match status" value="1"/>
</dbReference>
<evidence type="ECO:0000259" key="13">
    <source>
        <dbReference type="PROSITE" id="PS50929"/>
    </source>
</evidence>
<dbReference type="InterPro" id="IPR011527">
    <property type="entry name" value="ABC1_TM_dom"/>
</dbReference>
<keyword evidence="4 11" id="KW-0812">Transmembrane</keyword>
<evidence type="ECO:0000256" key="5">
    <source>
        <dbReference type="ARBA" id="ARBA00022741"/>
    </source>
</evidence>
<evidence type="ECO:0000256" key="7">
    <source>
        <dbReference type="ARBA" id="ARBA00022967"/>
    </source>
</evidence>
<keyword evidence="2" id="KW-0813">Transport</keyword>
<evidence type="ECO:0000256" key="2">
    <source>
        <dbReference type="ARBA" id="ARBA00022448"/>
    </source>
</evidence>
<dbReference type="GO" id="GO:0005524">
    <property type="term" value="F:ATP binding"/>
    <property type="evidence" value="ECO:0007669"/>
    <property type="project" value="UniProtKB-KW"/>
</dbReference>
<dbReference type="GO" id="GO:0016887">
    <property type="term" value="F:ATP hydrolysis activity"/>
    <property type="evidence" value="ECO:0007669"/>
    <property type="project" value="InterPro"/>
</dbReference>
<dbReference type="Gene3D" id="3.40.50.300">
    <property type="entry name" value="P-loop containing nucleotide triphosphate hydrolases"/>
    <property type="match status" value="1"/>
</dbReference>
<dbReference type="NCBIfam" id="TIGR02203">
    <property type="entry name" value="MsbA_lipidA"/>
    <property type="match status" value="1"/>
</dbReference>